<organism evidence="1 2">
    <name type="scientific">Paenibacillus rhizolycopersici</name>
    <dbReference type="NCBI Taxonomy" id="2780073"/>
    <lineage>
        <taxon>Bacteria</taxon>
        <taxon>Bacillati</taxon>
        <taxon>Bacillota</taxon>
        <taxon>Bacilli</taxon>
        <taxon>Bacillales</taxon>
        <taxon>Paenibacillaceae</taxon>
        <taxon>Paenibacillus</taxon>
    </lineage>
</organism>
<reference evidence="1 2" key="1">
    <citation type="submission" date="2021-01" db="EMBL/GenBank/DDBJ databases">
        <title>Paenibacillus sp.nov. isolated from the rhizosphere soil of tomato plant.</title>
        <authorList>
            <person name="Thin K.K."/>
            <person name="Zhang X."/>
            <person name="He S."/>
        </authorList>
    </citation>
    <scope>NUCLEOTIDE SEQUENCE [LARGE SCALE GENOMIC DNA]</scope>
    <source>
        <strain evidence="1 2">DXFW5</strain>
    </source>
</reference>
<evidence type="ECO:0000313" key="2">
    <source>
        <dbReference type="Proteomes" id="UP001516620"/>
    </source>
</evidence>
<accession>A0ABS2H3G1</accession>
<evidence type="ECO:0000313" key="1">
    <source>
        <dbReference type="EMBL" id="MBM6994371.1"/>
    </source>
</evidence>
<comment type="caution">
    <text evidence="1">The sequence shown here is derived from an EMBL/GenBank/DDBJ whole genome shotgun (WGS) entry which is preliminary data.</text>
</comment>
<dbReference type="Proteomes" id="UP001516620">
    <property type="component" value="Unassembled WGS sequence"/>
</dbReference>
<sequence length="247" mass="28862">MTIHDYYENRVVAFIDILGFREHVRLTLTDTTHAKNIQRVLEFITELKHDNDQGFLAEKELGKEVSVFSDSIVISYPLSLKSACFYLLLDIIHLQLEMMGLGILMRGGVTAGKLYHNDHIVYGPAMIEAYELESKRAIYPRVLVNPIIIEEGMKNALHDPEDELEQLLSLLEKDEDHQLFIDYMFQWQEIDEESAYFDALDTTKSLIKDQLHSLQDPGVLLKYNWLKRYYNKTLDKLKPQYTKGRYL</sequence>
<name>A0ABS2H3G1_9BACL</name>
<proteinExistence type="predicted"/>
<dbReference type="RefSeq" id="WP_193415548.1">
    <property type="nucleotide sequence ID" value="NZ_JADCNN020000001.1"/>
</dbReference>
<dbReference type="EMBL" id="JADCNN020000001">
    <property type="protein sequence ID" value="MBM6994371.1"/>
    <property type="molecule type" value="Genomic_DNA"/>
</dbReference>
<keyword evidence="2" id="KW-1185">Reference proteome</keyword>
<evidence type="ECO:0008006" key="3">
    <source>
        <dbReference type="Google" id="ProtNLM"/>
    </source>
</evidence>
<gene>
    <name evidence="1" type="ORF">IM700_001685</name>
</gene>
<protein>
    <recommendedName>
        <fullName evidence="3">Guanylate cyclase domain-containing protein</fullName>
    </recommendedName>
</protein>